<sequence length="101" mass="11260">MLSKQETLILNLQNEAFDIDLISALEPLFPSNSRRPEDFEKTRESSESDQHARNCKDSKTEAIAKSTSIITDKLAVYGIILLLYYDCCHHTAVTATGAPKS</sequence>
<dbReference type="AlphaFoldDB" id="A0A1A9Z5M6"/>
<dbReference type="VEuPathDB" id="VectorBase:GPAI004579"/>
<evidence type="ECO:0000256" key="1">
    <source>
        <dbReference type="SAM" id="MobiDB-lite"/>
    </source>
</evidence>
<evidence type="ECO:0000313" key="2">
    <source>
        <dbReference type="EnsemblMetazoa" id="GPAI004579-PA"/>
    </source>
</evidence>
<reference evidence="3" key="1">
    <citation type="submission" date="2014-03" db="EMBL/GenBank/DDBJ databases">
        <authorList>
            <person name="Aksoy S."/>
            <person name="Warren W."/>
            <person name="Wilson R.K."/>
        </authorList>
    </citation>
    <scope>NUCLEOTIDE SEQUENCE [LARGE SCALE GENOMIC DNA]</scope>
    <source>
        <strain evidence="3">IAEA</strain>
    </source>
</reference>
<protein>
    <submittedName>
        <fullName evidence="2">Uncharacterized protein</fullName>
    </submittedName>
</protein>
<evidence type="ECO:0000313" key="3">
    <source>
        <dbReference type="Proteomes" id="UP000092445"/>
    </source>
</evidence>
<dbReference type="Proteomes" id="UP000092445">
    <property type="component" value="Unassembled WGS sequence"/>
</dbReference>
<accession>A0A1A9Z5M6</accession>
<name>A0A1A9Z5M6_GLOPL</name>
<reference evidence="2" key="2">
    <citation type="submission" date="2020-05" db="UniProtKB">
        <authorList>
            <consortium name="EnsemblMetazoa"/>
        </authorList>
    </citation>
    <scope>IDENTIFICATION</scope>
    <source>
        <strain evidence="2">IAEA</strain>
    </source>
</reference>
<keyword evidence="3" id="KW-1185">Reference proteome</keyword>
<proteinExistence type="predicted"/>
<feature type="region of interest" description="Disordered" evidence="1">
    <location>
        <begin position="30"/>
        <end position="57"/>
    </location>
</feature>
<dbReference type="EnsemblMetazoa" id="GPAI004579-RA">
    <property type="protein sequence ID" value="GPAI004579-PA"/>
    <property type="gene ID" value="GPAI004579"/>
</dbReference>
<feature type="compositionally biased region" description="Basic and acidic residues" evidence="1">
    <location>
        <begin position="34"/>
        <end position="57"/>
    </location>
</feature>
<organism evidence="2 3">
    <name type="scientific">Glossina pallidipes</name>
    <name type="common">Tsetse fly</name>
    <dbReference type="NCBI Taxonomy" id="7398"/>
    <lineage>
        <taxon>Eukaryota</taxon>
        <taxon>Metazoa</taxon>
        <taxon>Ecdysozoa</taxon>
        <taxon>Arthropoda</taxon>
        <taxon>Hexapoda</taxon>
        <taxon>Insecta</taxon>
        <taxon>Pterygota</taxon>
        <taxon>Neoptera</taxon>
        <taxon>Endopterygota</taxon>
        <taxon>Diptera</taxon>
        <taxon>Brachycera</taxon>
        <taxon>Muscomorpha</taxon>
        <taxon>Hippoboscoidea</taxon>
        <taxon>Glossinidae</taxon>
        <taxon>Glossina</taxon>
    </lineage>
</organism>